<dbReference type="PANTHER" id="PTHR42796">
    <property type="entry name" value="FUMARYLACETOACETATE HYDROLASE DOMAIN-CONTAINING PROTEIN 2A-RELATED"/>
    <property type="match status" value="1"/>
</dbReference>
<dbReference type="KEGG" id="aqu:100633879"/>
<evidence type="ECO:0000313" key="4">
    <source>
        <dbReference type="EnsemblMetazoa" id="Aqu2.1.41950_001"/>
    </source>
</evidence>
<reference evidence="5" key="1">
    <citation type="journal article" date="2010" name="Nature">
        <title>The Amphimedon queenslandica genome and the evolution of animal complexity.</title>
        <authorList>
            <person name="Srivastava M."/>
            <person name="Simakov O."/>
            <person name="Chapman J."/>
            <person name="Fahey B."/>
            <person name="Gauthier M.E."/>
            <person name="Mitros T."/>
            <person name="Richards G.S."/>
            <person name="Conaco C."/>
            <person name="Dacre M."/>
            <person name="Hellsten U."/>
            <person name="Larroux C."/>
            <person name="Putnam N.H."/>
            <person name="Stanke M."/>
            <person name="Adamska M."/>
            <person name="Darling A."/>
            <person name="Degnan S.M."/>
            <person name="Oakley T.H."/>
            <person name="Plachetzki D.C."/>
            <person name="Zhai Y."/>
            <person name="Adamski M."/>
            <person name="Calcino A."/>
            <person name="Cummins S.F."/>
            <person name="Goodstein D.M."/>
            <person name="Harris C."/>
            <person name="Jackson D.J."/>
            <person name="Leys S.P."/>
            <person name="Shu S."/>
            <person name="Woodcroft B.J."/>
            <person name="Vervoort M."/>
            <person name="Kosik K.S."/>
            <person name="Manning G."/>
            <person name="Degnan B.M."/>
            <person name="Rokhsar D.S."/>
        </authorList>
    </citation>
    <scope>NUCLEOTIDE SEQUENCE [LARGE SCALE GENOMIC DNA]</scope>
</reference>
<name>A0A1X7VQ30_AMPQE</name>
<dbReference type="Pfam" id="PF01557">
    <property type="entry name" value="FAA_hydrolase"/>
    <property type="match status" value="1"/>
</dbReference>
<feature type="domain" description="Fumarylacetoacetase-like C-terminal" evidence="3">
    <location>
        <begin position="134"/>
        <end position="340"/>
    </location>
</feature>
<evidence type="ECO:0000256" key="2">
    <source>
        <dbReference type="ARBA" id="ARBA00022723"/>
    </source>
</evidence>
<dbReference type="PANTHER" id="PTHR42796:SF4">
    <property type="entry name" value="FUMARYLACETOACETATE HYDROLASE DOMAIN-CONTAINING PROTEIN 2A"/>
    <property type="match status" value="1"/>
</dbReference>
<dbReference type="Gene3D" id="3.90.850.10">
    <property type="entry name" value="Fumarylacetoacetase-like, C-terminal domain"/>
    <property type="match status" value="1"/>
</dbReference>
<dbReference type="Proteomes" id="UP000007879">
    <property type="component" value="Unassembled WGS sequence"/>
</dbReference>
<gene>
    <name evidence="4" type="primary">100633879</name>
</gene>
<protein>
    <recommendedName>
        <fullName evidence="3">Fumarylacetoacetase-like C-terminal domain-containing protein</fullName>
    </recommendedName>
</protein>
<dbReference type="STRING" id="400682.A0A1X7VQ30"/>
<dbReference type="InParanoid" id="A0A1X7VQ30"/>
<organism evidence="4">
    <name type="scientific">Amphimedon queenslandica</name>
    <name type="common">Sponge</name>
    <dbReference type="NCBI Taxonomy" id="400682"/>
    <lineage>
        <taxon>Eukaryota</taxon>
        <taxon>Metazoa</taxon>
        <taxon>Porifera</taxon>
        <taxon>Demospongiae</taxon>
        <taxon>Heteroscleromorpha</taxon>
        <taxon>Haplosclerida</taxon>
        <taxon>Niphatidae</taxon>
        <taxon>Amphimedon</taxon>
    </lineage>
</organism>
<dbReference type="AlphaFoldDB" id="A0A1X7VQ30"/>
<dbReference type="eggNOG" id="KOG1535">
    <property type="taxonomic scope" value="Eukaryota"/>
</dbReference>
<evidence type="ECO:0000313" key="5">
    <source>
        <dbReference type="Proteomes" id="UP000007879"/>
    </source>
</evidence>
<keyword evidence="5" id="KW-1185">Reference proteome</keyword>
<dbReference type="FunFam" id="3.90.850.10:FF:000002">
    <property type="entry name" value="2-hydroxyhepta-2,4-diene-1,7-dioate isomerase"/>
    <property type="match status" value="1"/>
</dbReference>
<dbReference type="InterPro" id="IPR036663">
    <property type="entry name" value="Fumarylacetoacetase_C_sf"/>
</dbReference>
<keyword evidence="2" id="KW-0479">Metal-binding</keyword>
<reference evidence="4" key="2">
    <citation type="submission" date="2017-05" db="UniProtKB">
        <authorList>
            <consortium name="EnsemblMetazoa"/>
        </authorList>
    </citation>
    <scope>IDENTIFICATION</scope>
</reference>
<dbReference type="EnsemblMetazoa" id="Aqu2.1.41950_001">
    <property type="protein sequence ID" value="Aqu2.1.41950_001"/>
    <property type="gene ID" value="Aqu2.1.41950"/>
</dbReference>
<dbReference type="SUPFAM" id="SSF56529">
    <property type="entry name" value="FAH"/>
    <property type="match status" value="1"/>
</dbReference>
<comment type="similarity">
    <text evidence="1">Belongs to the FAH family.</text>
</comment>
<dbReference type="GO" id="GO:0006107">
    <property type="term" value="P:oxaloacetate metabolic process"/>
    <property type="evidence" value="ECO:0007669"/>
    <property type="project" value="UniProtKB-ARBA"/>
</dbReference>
<dbReference type="InterPro" id="IPR011234">
    <property type="entry name" value="Fumarylacetoacetase-like_C"/>
</dbReference>
<dbReference type="GO" id="GO:0050163">
    <property type="term" value="F:oxaloacetate tautomerase activity"/>
    <property type="evidence" value="ECO:0007669"/>
    <property type="project" value="UniProtKB-ARBA"/>
</dbReference>
<dbReference type="EnsemblMetazoa" id="XM_011410654.2">
    <property type="protein sequence ID" value="XP_011408956.2"/>
    <property type="gene ID" value="LOC100633879"/>
</dbReference>
<dbReference type="OrthoDB" id="411064at2759"/>
<sequence length="341" mass="37601">MLAKYLSRSVASSTGVFQRCLRDFVPFQATCTRTRKLSGSVRKVGEKMAIRLVQFQLSKEESPRVGVELEDGGNVVDVTNIDEAIPKDMRSFLENWDSSLSATLRALEQAKSQGQGIISRSDLLLKAPIYNPEKLICIGLNYIDHCTEQNVPVPVEPVVFSKFASAITEPNGPVVLSPLTNELDYEVELAFIMSKEGRNIPTSDAMSYVAGYTVAHDVSARDWQMKKNGKQWLLGKTFDTFCPLGPALVTTPSISDPHNLGIRCRLNGETVQDSNTNQLVHKTEGLVSYISQFVTLKPGDVVLTGTPPGVGCFRKPPLWLKKGDVVECEIDEIGKIRNVIQ</sequence>
<accession>A0A1X7VQ30</accession>
<evidence type="ECO:0000259" key="3">
    <source>
        <dbReference type="Pfam" id="PF01557"/>
    </source>
</evidence>
<dbReference type="InterPro" id="IPR051121">
    <property type="entry name" value="FAH"/>
</dbReference>
<proteinExistence type="inferred from homology"/>
<evidence type="ECO:0000256" key="1">
    <source>
        <dbReference type="ARBA" id="ARBA00010211"/>
    </source>
</evidence>
<dbReference type="GO" id="GO:0046872">
    <property type="term" value="F:metal ion binding"/>
    <property type="evidence" value="ECO:0007669"/>
    <property type="project" value="UniProtKB-KW"/>
</dbReference>